<protein>
    <submittedName>
        <fullName evidence="2">Uncharacterized protein</fullName>
    </submittedName>
</protein>
<dbReference type="Proteomes" id="UP001634007">
    <property type="component" value="Unassembled WGS sequence"/>
</dbReference>
<dbReference type="AlphaFoldDB" id="A0ABD3IQZ9"/>
<keyword evidence="3" id="KW-1185">Reference proteome</keyword>
<feature type="compositionally biased region" description="Basic and acidic residues" evidence="1">
    <location>
        <begin position="85"/>
        <end position="102"/>
    </location>
</feature>
<name>A0ABD3IQZ9_EUCGL</name>
<dbReference type="PANTHER" id="PTHR38224">
    <property type="entry name" value="PHLOEM SPECIFIC PROTEIN"/>
    <property type="match status" value="1"/>
</dbReference>
<dbReference type="EMBL" id="JBJKBG010000011">
    <property type="protein sequence ID" value="KAL3716822.1"/>
    <property type="molecule type" value="Genomic_DNA"/>
</dbReference>
<organism evidence="2 3">
    <name type="scientific">Eucalyptus globulus</name>
    <name type="common">Tasmanian blue gum</name>
    <dbReference type="NCBI Taxonomy" id="34317"/>
    <lineage>
        <taxon>Eukaryota</taxon>
        <taxon>Viridiplantae</taxon>
        <taxon>Streptophyta</taxon>
        <taxon>Embryophyta</taxon>
        <taxon>Tracheophyta</taxon>
        <taxon>Spermatophyta</taxon>
        <taxon>Magnoliopsida</taxon>
        <taxon>eudicotyledons</taxon>
        <taxon>Gunneridae</taxon>
        <taxon>Pentapetalae</taxon>
        <taxon>rosids</taxon>
        <taxon>malvids</taxon>
        <taxon>Myrtales</taxon>
        <taxon>Myrtaceae</taxon>
        <taxon>Myrtoideae</taxon>
        <taxon>Eucalypteae</taxon>
        <taxon>Eucalyptus</taxon>
    </lineage>
</organism>
<evidence type="ECO:0000256" key="1">
    <source>
        <dbReference type="SAM" id="MobiDB-lite"/>
    </source>
</evidence>
<feature type="region of interest" description="Disordered" evidence="1">
    <location>
        <begin position="78"/>
        <end position="123"/>
    </location>
</feature>
<evidence type="ECO:0000313" key="3">
    <source>
        <dbReference type="Proteomes" id="UP001634007"/>
    </source>
</evidence>
<dbReference type="PANTHER" id="PTHR38224:SF1">
    <property type="entry name" value="PHLOEM SPECIFIC PROTEIN"/>
    <property type="match status" value="1"/>
</dbReference>
<gene>
    <name evidence="2" type="ORF">ACJRO7_008406</name>
</gene>
<comment type="caution">
    <text evidence="2">The sequence shown here is derived from an EMBL/GenBank/DDBJ whole genome shotgun (WGS) entry which is preliminary data.</text>
</comment>
<accession>A0ABD3IQZ9</accession>
<proteinExistence type="predicted"/>
<sequence>MEVPSLYHCKGENMRRSLGNTPSSIPGWNTTSDDYLEHISRMSRTLSVNPDISQYPNVHRAFKNEPASNEVQNGALLGQYQNDLPRQKVEAVSERDRKKNEGRGGSAELEANADSSAGQKPAKLKLSKWKTFRQF</sequence>
<reference evidence="2 3" key="1">
    <citation type="submission" date="2024-11" db="EMBL/GenBank/DDBJ databases">
        <title>Chromosome-level genome assembly of Eucalyptus globulus Labill. provides insights into its genome evolution.</title>
        <authorList>
            <person name="Li X."/>
        </authorList>
    </citation>
    <scope>NUCLEOTIDE SEQUENCE [LARGE SCALE GENOMIC DNA]</scope>
    <source>
        <strain evidence="2">CL2024</strain>
        <tissue evidence="2">Fresh tender leaves</tissue>
    </source>
</reference>
<evidence type="ECO:0000313" key="2">
    <source>
        <dbReference type="EMBL" id="KAL3716822.1"/>
    </source>
</evidence>